<protein>
    <submittedName>
        <fullName evidence="1">Tail tube protein</fullName>
    </submittedName>
</protein>
<dbReference type="KEGG" id="vg:55616024"/>
<dbReference type="RefSeq" id="YP_009845661.1">
    <property type="nucleotide sequence ID" value="NC_048765.1"/>
</dbReference>
<evidence type="ECO:0000313" key="2">
    <source>
        <dbReference type="Proteomes" id="UP000318470"/>
    </source>
</evidence>
<reference evidence="1 2" key="1">
    <citation type="submission" date="2019-04" db="EMBL/GenBank/DDBJ databases">
        <authorList>
            <person name="Gao M."/>
            <person name="Bai C."/>
            <person name="Tong Y."/>
            <person name="Xu X."/>
        </authorList>
    </citation>
    <scope>NUCLEOTIDE SEQUENCE [LARGE SCALE GENOMIC DNA]</scope>
    <source>
        <strain evidence="1 2">Vibrio alginolyticus VA1</strain>
    </source>
</reference>
<name>A0A4Y5TX66_9CAUD</name>
<keyword evidence="2" id="KW-1185">Reference proteome</keyword>
<organism evidence="1 2">
    <name type="scientific">Vibrio phage VAP7</name>
    <dbReference type="NCBI Taxonomy" id="2584487"/>
    <lineage>
        <taxon>Viruses</taxon>
        <taxon>Duplodnaviria</taxon>
        <taxon>Heunggongvirae</taxon>
        <taxon>Uroviricota</taxon>
        <taxon>Caudoviricetes</taxon>
        <taxon>Pantevenvirales</taxon>
        <taxon>Ackermannviridae</taxon>
        <taxon>Vapseptimavirus</taxon>
        <taxon>Vapseptimavirus VAP7</taxon>
    </lineage>
</organism>
<proteinExistence type="predicted"/>
<evidence type="ECO:0000313" key="1">
    <source>
        <dbReference type="EMBL" id="QDB73187.1"/>
    </source>
</evidence>
<accession>A0A4Y5TX66</accession>
<dbReference type="Proteomes" id="UP000318470">
    <property type="component" value="Segment"/>
</dbReference>
<dbReference type="EMBL" id="MK795384">
    <property type="protein sequence ID" value="QDB73187.1"/>
    <property type="molecule type" value="Genomic_DNA"/>
</dbReference>
<sequence>MREIRNFIAHLKQHGISRNNRFRVTIPLPPLVDQALNPPGDQDAISDAIKNGFRVVSILNGDGIEARRGLQIMCSSTELPGVNIDTIDVKQGGPSFKIASGTSKSDIQFNFLISADCFEKNTLDLWRKVIFDSDTRKVAYYDDYKVDIQIEVLDVKDRVVYSINLEDAYPILLSPITLNKRAVDEMMQYRCTFTYAKVSEFTQSQGILSGSVIEEVLDDVQNGDWQSALATSREQILKVAQGNYTGVALEMHGMISETTKQIVGMNATDAKGVMSNFIPSIQTNPGISSVDKGSLTKLVKDLF</sequence>
<dbReference type="GeneID" id="55616024"/>